<accession>A0A7S2GCS5</accession>
<evidence type="ECO:0000256" key="5">
    <source>
        <dbReference type="ARBA" id="ARBA00023136"/>
    </source>
</evidence>
<dbReference type="GO" id="GO:0000139">
    <property type="term" value="C:Golgi membrane"/>
    <property type="evidence" value="ECO:0007669"/>
    <property type="project" value="TreeGrafter"/>
</dbReference>
<keyword evidence="5 6" id="KW-0472">Membrane</keyword>
<dbReference type="GO" id="GO:0005789">
    <property type="term" value="C:endoplasmic reticulum membrane"/>
    <property type="evidence" value="ECO:0007669"/>
    <property type="project" value="TreeGrafter"/>
</dbReference>
<protein>
    <submittedName>
        <fullName evidence="7">Uncharacterized protein</fullName>
    </submittedName>
</protein>
<keyword evidence="4 6" id="KW-1133">Transmembrane helix</keyword>
<feature type="transmembrane region" description="Helical" evidence="6">
    <location>
        <begin position="156"/>
        <end position="176"/>
    </location>
</feature>
<evidence type="ECO:0000256" key="1">
    <source>
        <dbReference type="ARBA" id="ARBA00004141"/>
    </source>
</evidence>
<organism evidence="7">
    <name type="scientific">Florenciella parvula</name>
    <dbReference type="NCBI Taxonomy" id="236787"/>
    <lineage>
        <taxon>Eukaryota</taxon>
        <taxon>Sar</taxon>
        <taxon>Stramenopiles</taxon>
        <taxon>Ochrophyta</taxon>
        <taxon>Dictyochophyceae</taxon>
        <taxon>Florenciellales</taxon>
        <taxon>Florenciella</taxon>
    </lineage>
</organism>
<dbReference type="InterPro" id="IPR013657">
    <property type="entry name" value="SCL35B1-4/HUT1"/>
</dbReference>
<reference evidence="7" key="1">
    <citation type="submission" date="2021-01" db="EMBL/GenBank/DDBJ databases">
        <authorList>
            <person name="Corre E."/>
            <person name="Pelletier E."/>
            <person name="Niang G."/>
            <person name="Scheremetjew M."/>
            <person name="Finn R."/>
            <person name="Kale V."/>
            <person name="Holt S."/>
            <person name="Cochrane G."/>
            <person name="Meng A."/>
            <person name="Brown T."/>
            <person name="Cohen L."/>
        </authorList>
    </citation>
    <scope>NUCLEOTIDE SEQUENCE</scope>
    <source>
        <strain evidence="7">RCC1693</strain>
    </source>
</reference>
<evidence type="ECO:0000256" key="3">
    <source>
        <dbReference type="ARBA" id="ARBA00022692"/>
    </source>
</evidence>
<evidence type="ECO:0000256" key="4">
    <source>
        <dbReference type="ARBA" id="ARBA00022989"/>
    </source>
</evidence>
<dbReference type="AlphaFoldDB" id="A0A7S2GCS5"/>
<sequence length="238" mass="26518">MSNVLSSYGQYAALKYVAFPLQVLFKSAKLIPVMLMGTFLSGTTYSTTEYLEALVIAFGVAVFSLSKSSKHAESAHSEADQMYGIFLLVMYVTCDAFTNQWQSKIKKDYRGGVDSYQMMFAVNTFSILFTMSYLLTSGEWWLASDFMAHNPTACSHILVNAVTSATGQLFIFYTVLKFGPVVLTIIMNTRQMMSMIVSCILFDHPLSMGSYLGTAIVFGMIGLRSYRSYSKHVTKQST</sequence>
<dbReference type="EMBL" id="HBGT01028390">
    <property type="protein sequence ID" value="CAD9441148.1"/>
    <property type="molecule type" value="Transcribed_RNA"/>
</dbReference>
<evidence type="ECO:0000313" key="7">
    <source>
        <dbReference type="EMBL" id="CAD9441148.1"/>
    </source>
</evidence>
<feature type="transmembrane region" description="Helical" evidence="6">
    <location>
        <begin position="23"/>
        <end position="43"/>
    </location>
</feature>
<name>A0A7S2GCS5_9STRA</name>
<dbReference type="Pfam" id="PF08449">
    <property type="entry name" value="UAA"/>
    <property type="match status" value="1"/>
</dbReference>
<keyword evidence="2" id="KW-0813">Transport</keyword>
<dbReference type="GO" id="GO:0046964">
    <property type="term" value="F:3'-phosphoadenosine 5'-phosphosulfate transmembrane transporter activity"/>
    <property type="evidence" value="ECO:0007669"/>
    <property type="project" value="TreeGrafter"/>
</dbReference>
<feature type="transmembrane region" description="Helical" evidence="6">
    <location>
        <begin position="208"/>
        <end position="226"/>
    </location>
</feature>
<keyword evidence="3 6" id="KW-0812">Transmembrane</keyword>
<comment type="subcellular location">
    <subcellularLocation>
        <location evidence="1">Membrane</location>
        <topology evidence="1">Multi-pass membrane protein</topology>
    </subcellularLocation>
</comment>
<feature type="transmembrane region" description="Helical" evidence="6">
    <location>
        <begin position="81"/>
        <end position="98"/>
    </location>
</feature>
<feature type="transmembrane region" description="Helical" evidence="6">
    <location>
        <begin position="50"/>
        <end position="69"/>
    </location>
</feature>
<dbReference type="PANTHER" id="PTHR10778">
    <property type="entry name" value="SOLUTE CARRIER FAMILY 35 MEMBER B"/>
    <property type="match status" value="1"/>
</dbReference>
<proteinExistence type="predicted"/>
<evidence type="ECO:0000256" key="2">
    <source>
        <dbReference type="ARBA" id="ARBA00022448"/>
    </source>
</evidence>
<feature type="transmembrane region" description="Helical" evidence="6">
    <location>
        <begin position="118"/>
        <end position="136"/>
    </location>
</feature>
<gene>
    <name evidence="7" type="ORF">FPAR1323_LOCUS14802</name>
</gene>
<evidence type="ECO:0000256" key="6">
    <source>
        <dbReference type="SAM" id="Phobius"/>
    </source>
</evidence>
<dbReference type="PANTHER" id="PTHR10778:SF13">
    <property type="entry name" value="ADENOSINE 3'-PHOSPHO 5'-PHOSPHOSULFATE TRANSPORTER 1"/>
    <property type="match status" value="1"/>
</dbReference>